<keyword evidence="2" id="KW-1185">Reference proteome</keyword>
<gene>
    <name evidence="1" type="ORF">IE53DRAFT_406146</name>
</gene>
<dbReference type="Proteomes" id="UP000245626">
    <property type="component" value="Unassembled WGS sequence"/>
</dbReference>
<evidence type="ECO:0000313" key="2">
    <source>
        <dbReference type="Proteomes" id="UP000245626"/>
    </source>
</evidence>
<sequence>MEGTLIKMEESRGGLKTPPPISRYSLITGRQAAPKPLLASLPTSKYAYKPPELSVDHLVIGGGVVGLAIASALSRRWPEKTTYLVERHPHIGQETSSRNSEVIHAGLYYPKDSFKTKLCVKGREMMYEYCKENQVPFKMTGKLVVGGKGSRAYLEKLDHHCKSLGTLSPPTKILSGDEARELEPDLGPEIEWALLSERTGIVSSHDLMASLEREIDENQSSEVVCSTSVVRIDPHMPDDVFPTSSSHGKRGRDQSQEGWVVQTVTSNDGLETDGQSDSLLARVVINSTGLNANLALNSLLKQMSDGEEAVAMYYSKGNYASYKGEGVKNVKRLLYPVPDMKGDAHSHTSLGTHLTLDLNGNVKFGPDTQWLSAPDPTSSIDFWEEKLVANEERLEEMHRDITRYLPNVRLEGLSPDYAGIRPKLIPPGGDKSFMDFQFLFHKSRELKLQKVWQNLYPSHLEGGGGLMISLLGIESPGLTSSLAIGETVKNWIARDVWGDEYHKNPPKNKGALNEEIGGGGADDWA</sequence>
<accession>A0ACD0NXE4</accession>
<proteinExistence type="predicted"/>
<evidence type="ECO:0000313" key="1">
    <source>
        <dbReference type="EMBL" id="PWN50471.1"/>
    </source>
</evidence>
<reference evidence="1 2" key="1">
    <citation type="journal article" date="2018" name="Mol. Biol. Evol.">
        <title>Broad Genomic Sampling Reveals a Smut Pathogenic Ancestry of the Fungal Clade Ustilaginomycotina.</title>
        <authorList>
            <person name="Kijpornyongpan T."/>
            <person name="Mondo S.J."/>
            <person name="Barry K."/>
            <person name="Sandor L."/>
            <person name="Lee J."/>
            <person name="Lipzen A."/>
            <person name="Pangilinan J."/>
            <person name="LaButti K."/>
            <person name="Hainaut M."/>
            <person name="Henrissat B."/>
            <person name="Grigoriev I.V."/>
            <person name="Spatafora J.W."/>
            <person name="Aime M.C."/>
        </authorList>
    </citation>
    <scope>NUCLEOTIDE SEQUENCE [LARGE SCALE GENOMIC DNA]</scope>
    <source>
        <strain evidence="1 2">SA 807</strain>
    </source>
</reference>
<protein>
    <submittedName>
        <fullName evidence="1">FAD dependent oxidoreductase</fullName>
    </submittedName>
</protein>
<dbReference type="EMBL" id="KZ819928">
    <property type="protein sequence ID" value="PWN50471.1"/>
    <property type="molecule type" value="Genomic_DNA"/>
</dbReference>
<organism evidence="1 2">
    <name type="scientific">Violaceomyces palustris</name>
    <dbReference type="NCBI Taxonomy" id="1673888"/>
    <lineage>
        <taxon>Eukaryota</taxon>
        <taxon>Fungi</taxon>
        <taxon>Dikarya</taxon>
        <taxon>Basidiomycota</taxon>
        <taxon>Ustilaginomycotina</taxon>
        <taxon>Ustilaginomycetes</taxon>
        <taxon>Violaceomycetales</taxon>
        <taxon>Violaceomycetaceae</taxon>
        <taxon>Violaceomyces</taxon>
    </lineage>
</organism>
<name>A0ACD0NXE4_9BASI</name>